<evidence type="ECO:0000256" key="5">
    <source>
        <dbReference type="ARBA" id="ARBA00023040"/>
    </source>
</evidence>
<keyword evidence="10 12" id="KW-0807">Transducer</keyword>
<evidence type="ECO:0000256" key="12">
    <source>
        <dbReference type="RuleBase" id="RU000688"/>
    </source>
</evidence>
<dbReference type="Pfam" id="PF00001">
    <property type="entry name" value="7tm_1"/>
    <property type="match status" value="1"/>
</dbReference>
<keyword evidence="8 12" id="KW-0675">Receptor</keyword>
<feature type="transmembrane region" description="Helical" evidence="13">
    <location>
        <begin position="144"/>
        <end position="164"/>
    </location>
</feature>
<dbReference type="GO" id="GO:0007186">
    <property type="term" value="P:G protein-coupled receptor signaling pathway"/>
    <property type="evidence" value="ECO:0000318"/>
    <property type="project" value="GO_Central"/>
</dbReference>
<dbReference type="InterPro" id="IPR017452">
    <property type="entry name" value="GPCR_Rhodpsn_7TM"/>
</dbReference>
<evidence type="ECO:0000256" key="8">
    <source>
        <dbReference type="ARBA" id="ARBA00023170"/>
    </source>
</evidence>
<comment type="function">
    <text evidence="11">Receptor for NPAF (A-18-F-amide) and NPFF (F-8-F-amide) neuropeptides, also known as morphine-modulating peptides. Can also be activated by a variety of naturally occurring or synthetic FMRF-amide like ligands. This receptor mediates its action by association with G proteins that activate a phosphatidylinositol-calcium second messenger system.</text>
</comment>
<dbReference type="SMART" id="SM01381">
    <property type="entry name" value="7TM_GPCR_Srsx"/>
    <property type="match status" value="1"/>
</dbReference>
<evidence type="ECO:0000256" key="9">
    <source>
        <dbReference type="ARBA" id="ARBA00023180"/>
    </source>
</evidence>
<accession>A0A9J7LZJ4</accession>
<evidence type="ECO:0000256" key="2">
    <source>
        <dbReference type="ARBA" id="ARBA00022475"/>
    </source>
</evidence>
<dbReference type="SUPFAM" id="SSF81321">
    <property type="entry name" value="Family A G protein-coupled receptor-like"/>
    <property type="match status" value="1"/>
</dbReference>
<dbReference type="InterPro" id="IPR005395">
    <property type="entry name" value="NPFF_rcpt"/>
</dbReference>
<reference evidence="15" key="1">
    <citation type="journal article" date="2020" name="Nat. Ecol. Evol.">
        <title>Deeply conserved synteny resolves early events in vertebrate evolution.</title>
        <authorList>
            <person name="Simakov O."/>
            <person name="Marletaz F."/>
            <person name="Yue J.X."/>
            <person name="O'Connell B."/>
            <person name="Jenkins J."/>
            <person name="Brandt A."/>
            <person name="Calef R."/>
            <person name="Tung C.H."/>
            <person name="Huang T.K."/>
            <person name="Schmutz J."/>
            <person name="Satoh N."/>
            <person name="Yu J.K."/>
            <person name="Putnam N.H."/>
            <person name="Green R.E."/>
            <person name="Rokhsar D.S."/>
        </authorList>
    </citation>
    <scope>NUCLEOTIDE SEQUENCE [LARGE SCALE GENOMIC DNA]</scope>
    <source>
        <strain evidence="15">S238N-H82</strain>
    </source>
</reference>
<dbReference type="KEGG" id="bfo:118426181"/>
<keyword evidence="15" id="KW-1185">Reference proteome</keyword>
<dbReference type="Proteomes" id="UP000001554">
    <property type="component" value="Chromosome 11"/>
</dbReference>
<dbReference type="AlphaFoldDB" id="A0A9J7LZJ4"/>
<gene>
    <name evidence="16" type="primary">LOC118426181</name>
</gene>
<dbReference type="GO" id="GO:0005886">
    <property type="term" value="C:plasma membrane"/>
    <property type="evidence" value="ECO:0000318"/>
    <property type="project" value="GO_Central"/>
</dbReference>
<reference evidence="16" key="2">
    <citation type="submission" date="2025-08" db="UniProtKB">
        <authorList>
            <consortium name="RefSeq"/>
        </authorList>
    </citation>
    <scope>IDENTIFICATION</scope>
    <source>
        <strain evidence="16">S238N-H82</strain>
        <tissue evidence="16">Testes</tissue>
    </source>
</reference>
<proteinExistence type="inferred from homology"/>
<evidence type="ECO:0000256" key="4">
    <source>
        <dbReference type="ARBA" id="ARBA00022989"/>
    </source>
</evidence>
<dbReference type="Gene3D" id="1.20.1070.10">
    <property type="entry name" value="Rhodopsin 7-helix transmembrane proteins"/>
    <property type="match status" value="1"/>
</dbReference>
<keyword evidence="5 12" id="KW-0297">G-protein coupled receptor</keyword>
<evidence type="ECO:0000256" key="7">
    <source>
        <dbReference type="ARBA" id="ARBA00023157"/>
    </source>
</evidence>
<keyword evidence="4 13" id="KW-1133">Transmembrane helix</keyword>
<evidence type="ECO:0000256" key="10">
    <source>
        <dbReference type="ARBA" id="ARBA00023224"/>
    </source>
</evidence>
<keyword evidence="3 12" id="KW-0812">Transmembrane</keyword>
<dbReference type="OMA" id="MVICKEW"/>
<dbReference type="PRINTS" id="PR01570">
    <property type="entry name" value="NPFFRECEPTOR"/>
</dbReference>
<dbReference type="PANTHER" id="PTHR24241:SF76">
    <property type="entry name" value="NEUROPEPTIDE SIFAMIDE RECEPTOR"/>
    <property type="match status" value="1"/>
</dbReference>
<dbReference type="CDD" id="cd15207">
    <property type="entry name" value="7tmA_NPFFR"/>
    <property type="match status" value="1"/>
</dbReference>
<dbReference type="FunFam" id="1.20.1070.10:FF:000291">
    <property type="entry name" value="Predicted protein"/>
    <property type="match status" value="1"/>
</dbReference>
<name>A0A9J7LZJ4_BRAFL</name>
<dbReference type="GeneID" id="118426181"/>
<evidence type="ECO:0000313" key="15">
    <source>
        <dbReference type="Proteomes" id="UP000001554"/>
    </source>
</evidence>
<dbReference type="InterPro" id="IPR000276">
    <property type="entry name" value="GPCR_Rhodpsn"/>
</dbReference>
<comment type="subcellular location">
    <subcellularLocation>
        <location evidence="1">Cell membrane</location>
        <topology evidence="1">Multi-pass membrane protein</topology>
    </subcellularLocation>
</comment>
<dbReference type="GO" id="GO:0008188">
    <property type="term" value="F:neuropeptide receptor activity"/>
    <property type="evidence" value="ECO:0007669"/>
    <property type="project" value="InterPro"/>
</dbReference>
<feature type="transmembrane region" description="Helical" evidence="13">
    <location>
        <begin position="197"/>
        <end position="220"/>
    </location>
</feature>
<feature type="transmembrane region" description="Helical" evidence="13">
    <location>
        <begin position="67"/>
        <end position="87"/>
    </location>
</feature>
<feature type="domain" description="G-protein coupled receptors family 1 profile" evidence="14">
    <location>
        <begin position="46"/>
        <end position="313"/>
    </location>
</feature>
<evidence type="ECO:0000256" key="11">
    <source>
        <dbReference type="ARBA" id="ARBA00025478"/>
    </source>
</evidence>
<dbReference type="PROSITE" id="PS50262">
    <property type="entry name" value="G_PROTEIN_RECEP_F1_2"/>
    <property type="match status" value="1"/>
</dbReference>
<feature type="transmembrane region" description="Helical" evidence="13">
    <location>
        <begin position="297"/>
        <end position="316"/>
    </location>
</feature>
<keyword evidence="2" id="KW-1003">Cell membrane</keyword>
<feature type="transmembrane region" description="Helical" evidence="13">
    <location>
        <begin position="107"/>
        <end position="124"/>
    </location>
</feature>
<evidence type="ECO:0000259" key="14">
    <source>
        <dbReference type="PROSITE" id="PS50262"/>
    </source>
</evidence>
<dbReference type="PROSITE" id="PS00237">
    <property type="entry name" value="G_PROTEIN_RECEP_F1_1"/>
    <property type="match status" value="1"/>
</dbReference>
<evidence type="ECO:0000256" key="6">
    <source>
        <dbReference type="ARBA" id="ARBA00023136"/>
    </source>
</evidence>
<organism evidence="15 16">
    <name type="scientific">Branchiostoma floridae</name>
    <name type="common">Florida lancelet</name>
    <name type="synonym">Amphioxus</name>
    <dbReference type="NCBI Taxonomy" id="7739"/>
    <lineage>
        <taxon>Eukaryota</taxon>
        <taxon>Metazoa</taxon>
        <taxon>Chordata</taxon>
        <taxon>Cephalochordata</taxon>
        <taxon>Leptocardii</taxon>
        <taxon>Amphioxiformes</taxon>
        <taxon>Branchiostomatidae</taxon>
        <taxon>Branchiostoma</taxon>
    </lineage>
</organism>
<keyword evidence="6 13" id="KW-0472">Membrane</keyword>
<dbReference type="PANTHER" id="PTHR24241">
    <property type="entry name" value="NEUROPEPTIDE RECEPTOR-RELATED G-PROTEIN COUPLED RECEPTOR"/>
    <property type="match status" value="1"/>
</dbReference>
<dbReference type="GO" id="GO:0032870">
    <property type="term" value="P:cellular response to hormone stimulus"/>
    <property type="evidence" value="ECO:0000318"/>
    <property type="project" value="GO_Central"/>
</dbReference>
<feature type="transmembrane region" description="Helical" evidence="13">
    <location>
        <begin position="30"/>
        <end position="55"/>
    </location>
</feature>
<evidence type="ECO:0000256" key="13">
    <source>
        <dbReference type="SAM" id="Phobius"/>
    </source>
</evidence>
<evidence type="ECO:0000256" key="3">
    <source>
        <dbReference type="ARBA" id="ARBA00022692"/>
    </source>
</evidence>
<comment type="similarity">
    <text evidence="12">Belongs to the G-protein coupled receptor 1 family.</text>
</comment>
<dbReference type="PRINTS" id="PR00237">
    <property type="entry name" value="GPCRRHODOPSN"/>
</dbReference>
<keyword evidence="9" id="KW-0325">Glycoprotein</keyword>
<keyword evidence="7" id="KW-1015">Disulfide bond</keyword>
<dbReference type="RefSeq" id="XP_035691335.1">
    <property type="nucleotide sequence ID" value="XM_035835442.1"/>
</dbReference>
<evidence type="ECO:0000256" key="1">
    <source>
        <dbReference type="ARBA" id="ARBA00004651"/>
    </source>
</evidence>
<feature type="transmembrane region" description="Helical" evidence="13">
    <location>
        <begin position="255"/>
        <end position="277"/>
    </location>
</feature>
<evidence type="ECO:0000313" key="16">
    <source>
        <dbReference type="RefSeq" id="XP_035691335.1"/>
    </source>
</evidence>
<dbReference type="OrthoDB" id="5953793at2759"/>
<dbReference type="GO" id="GO:0004930">
    <property type="term" value="F:G protein-coupled receptor activity"/>
    <property type="evidence" value="ECO:0000318"/>
    <property type="project" value="GO_Central"/>
</dbReference>
<protein>
    <submittedName>
        <fullName evidence="16">Neuropeptide FF receptor 2-like</fullName>
    </submittedName>
</protein>
<sequence length="392" mass="43856">MMNNTTSYVGDSPDEVLEVPAMKHSTSVTVIIGMCFVAIILLSIVGNALVCAVVCRNQNLRSATSYFIVNLALSDLLVTVLCMPVTLVNHVFTGWHLGDLVCKLTSLQGVAIAASAFTLVVIAVDRYRAVMDAMAPKLSGRQSFAIVSFIWVLSFAVMVPHALVLGTAERYHGKDNDTMVICKEWWQSDSHRQANTLVVFLFCYVFPLITIAILYIRIIIRIGLRQKSFGTEPRTERQRQRQLGYSEKKVTMIRMLILVVVLFALSWLPYHLVILLVDYKHFTPAGIQNVYLYAYPVVHWLGYCNSTMNPILYGYCNRNFRKEFHALLGNFAHDFLSTENANELPMNNRRAGTVISSRRTETLKSGITGKSPTVVTADGNKPTVVVMMTTTV</sequence>